<evidence type="ECO:0008006" key="3">
    <source>
        <dbReference type="Google" id="ProtNLM"/>
    </source>
</evidence>
<dbReference type="Pfam" id="PF10665">
    <property type="entry name" value="Minor_capsid_1"/>
    <property type="match status" value="1"/>
</dbReference>
<organism evidence="1 2">
    <name type="scientific">Pullulanibacillus camelliae</name>
    <dbReference type="NCBI Taxonomy" id="1707096"/>
    <lineage>
        <taxon>Bacteria</taxon>
        <taxon>Bacillati</taxon>
        <taxon>Bacillota</taxon>
        <taxon>Bacilli</taxon>
        <taxon>Bacillales</taxon>
        <taxon>Sporolactobacillaceae</taxon>
        <taxon>Pullulanibacillus</taxon>
    </lineage>
</organism>
<dbReference type="EMBL" id="BMIR01000014">
    <property type="protein sequence ID" value="GGE47663.1"/>
    <property type="molecule type" value="Genomic_DNA"/>
</dbReference>
<dbReference type="RefSeq" id="WP_188695363.1">
    <property type="nucleotide sequence ID" value="NZ_BMIR01000014.1"/>
</dbReference>
<dbReference type="Proteomes" id="UP000628775">
    <property type="component" value="Unassembled WGS sequence"/>
</dbReference>
<dbReference type="InterPro" id="IPR019612">
    <property type="entry name" value="Minor_capsid_put"/>
</dbReference>
<gene>
    <name evidence="1" type="ORF">GCM10011391_28050</name>
</gene>
<reference evidence="1" key="2">
    <citation type="submission" date="2020-09" db="EMBL/GenBank/DDBJ databases">
        <authorList>
            <person name="Sun Q."/>
            <person name="Zhou Y."/>
        </authorList>
    </citation>
    <scope>NUCLEOTIDE SEQUENCE</scope>
    <source>
        <strain evidence="1">CGMCC 1.15371</strain>
    </source>
</reference>
<comment type="caution">
    <text evidence="1">The sequence shown here is derived from an EMBL/GenBank/DDBJ whole genome shotgun (WGS) entry which is preliminary data.</text>
</comment>
<evidence type="ECO:0000313" key="1">
    <source>
        <dbReference type="EMBL" id="GGE47663.1"/>
    </source>
</evidence>
<name>A0A8J2YK37_9BACL</name>
<keyword evidence="2" id="KW-1185">Reference proteome</keyword>
<protein>
    <recommendedName>
        <fullName evidence="3">Minor capsid protein</fullName>
    </recommendedName>
</protein>
<sequence length="111" mass="12678">MPTIKPIPKRLLKDSIEYEEYQGNSNFGESWGEKETIDFVRFEPKTAIRVNDKGEEIQTTGIIFLDAINTPKFKALKVKSKVTCNGDTMRVHACNPYSAFKGIHHYEVEVV</sequence>
<reference evidence="1" key="1">
    <citation type="journal article" date="2014" name="Int. J. Syst. Evol. Microbiol.">
        <title>Complete genome sequence of Corynebacterium casei LMG S-19264T (=DSM 44701T), isolated from a smear-ripened cheese.</title>
        <authorList>
            <consortium name="US DOE Joint Genome Institute (JGI-PGF)"/>
            <person name="Walter F."/>
            <person name="Albersmeier A."/>
            <person name="Kalinowski J."/>
            <person name="Ruckert C."/>
        </authorList>
    </citation>
    <scope>NUCLEOTIDE SEQUENCE</scope>
    <source>
        <strain evidence="1">CGMCC 1.15371</strain>
    </source>
</reference>
<accession>A0A8J2YK37</accession>
<dbReference type="AlphaFoldDB" id="A0A8J2YK37"/>
<evidence type="ECO:0000313" key="2">
    <source>
        <dbReference type="Proteomes" id="UP000628775"/>
    </source>
</evidence>
<proteinExistence type="predicted"/>